<accession>A0A923L2D2</accession>
<sequence length="63" mass="7502">MSQYVYYTWQKHKHHSNKREIAFQLLTLNQNNTPSNSHFHRIVITIFDITMKRATRIVADGSI</sequence>
<reference evidence="1" key="1">
    <citation type="submission" date="2020-08" db="EMBL/GenBank/DDBJ databases">
        <title>Genome public.</title>
        <authorList>
            <person name="Liu C."/>
            <person name="Sun Q."/>
        </authorList>
    </citation>
    <scope>NUCLEOTIDE SEQUENCE</scope>
    <source>
        <strain evidence="1">BX22</strain>
    </source>
</reference>
<gene>
    <name evidence="1" type="ORF">H8S33_00070</name>
</gene>
<dbReference type="EMBL" id="JACOOL010000001">
    <property type="protein sequence ID" value="MBC5635208.1"/>
    <property type="molecule type" value="Genomic_DNA"/>
</dbReference>
<protein>
    <submittedName>
        <fullName evidence="1">Uncharacterized protein</fullName>
    </submittedName>
</protein>
<organism evidence="1 2">
    <name type="scientific">Ornithinibacillus hominis</name>
    <dbReference type="NCBI Taxonomy" id="2763055"/>
    <lineage>
        <taxon>Bacteria</taxon>
        <taxon>Bacillati</taxon>
        <taxon>Bacillota</taxon>
        <taxon>Bacilli</taxon>
        <taxon>Bacillales</taxon>
        <taxon>Bacillaceae</taxon>
        <taxon>Ornithinibacillus</taxon>
    </lineage>
</organism>
<dbReference type="AlphaFoldDB" id="A0A923L2D2"/>
<comment type="caution">
    <text evidence="1">The sequence shown here is derived from an EMBL/GenBank/DDBJ whole genome shotgun (WGS) entry which is preliminary data.</text>
</comment>
<evidence type="ECO:0000313" key="2">
    <source>
        <dbReference type="Proteomes" id="UP000637359"/>
    </source>
</evidence>
<name>A0A923L2D2_9BACI</name>
<keyword evidence="2" id="KW-1185">Reference proteome</keyword>
<dbReference type="Proteomes" id="UP000637359">
    <property type="component" value="Unassembled WGS sequence"/>
</dbReference>
<proteinExistence type="predicted"/>
<evidence type="ECO:0000313" key="1">
    <source>
        <dbReference type="EMBL" id="MBC5635208.1"/>
    </source>
</evidence>
<dbReference type="RefSeq" id="WP_186867929.1">
    <property type="nucleotide sequence ID" value="NZ_JACOOL010000001.1"/>
</dbReference>